<keyword evidence="3" id="KW-1185">Reference proteome</keyword>
<evidence type="ECO:0000256" key="1">
    <source>
        <dbReference type="ARBA" id="ARBA00006479"/>
    </source>
</evidence>
<reference evidence="3" key="1">
    <citation type="journal article" date="2019" name="Int. J. Syst. Evol. Microbiol.">
        <title>The Global Catalogue of Microorganisms (GCM) 10K type strain sequencing project: providing services to taxonomists for standard genome sequencing and annotation.</title>
        <authorList>
            <consortium name="The Broad Institute Genomics Platform"/>
            <consortium name="The Broad Institute Genome Sequencing Center for Infectious Disease"/>
            <person name="Wu L."/>
            <person name="Ma J."/>
        </authorList>
    </citation>
    <scope>NUCLEOTIDE SEQUENCE [LARGE SCALE GENOMIC DNA]</scope>
    <source>
        <strain evidence="3">JCM 16703</strain>
    </source>
</reference>
<dbReference type="InterPro" id="IPR000600">
    <property type="entry name" value="ROK"/>
</dbReference>
<gene>
    <name evidence="2" type="ORF">GCM10022215_31450</name>
</gene>
<dbReference type="SUPFAM" id="SSF53067">
    <property type="entry name" value="Actin-like ATPase domain"/>
    <property type="match status" value="1"/>
</dbReference>
<comment type="caution">
    <text evidence="2">The sequence shown here is derived from an EMBL/GenBank/DDBJ whole genome shotgun (WGS) entry which is preliminary data.</text>
</comment>
<organism evidence="2 3">
    <name type="scientific">Nocardioides fonticola</name>
    <dbReference type="NCBI Taxonomy" id="450363"/>
    <lineage>
        <taxon>Bacteria</taxon>
        <taxon>Bacillati</taxon>
        <taxon>Actinomycetota</taxon>
        <taxon>Actinomycetes</taxon>
        <taxon>Propionibacteriales</taxon>
        <taxon>Nocardioidaceae</taxon>
        <taxon>Nocardioides</taxon>
    </lineage>
</organism>
<dbReference type="Pfam" id="PF00480">
    <property type="entry name" value="ROK"/>
    <property type="match status" value="1"/>
</dbReference>
<dbReference type="CDD" id="cd24076">
    <property type="entry name" value="ASKHA_ATPase_ROK_BsXylR-like"/>
    <property type="match status" value="1"/>
</dbReference>
<dbReference type="PANTHER" id="PTHR18964:SF149">
    <property type="entry name" value="BIFUNCTIONAL UDP-N-ACETYLGLUCOSAMINE 2-EPIMERASE_N-ACETYLMANNOSAMINE KINASE"/>
    <property type="match status" value="1"/>
</dbReference>
<accession>A0ABP7XQT7</accession>
<dbReference type="InterPro" id="IPR036390">
    <property type="entry name" value="WH_DNA-bd_sf"/>
</dbReference>
<dbReference type="RefSeq" id="WP_344734408.1">
    <property type="nucleotide sequence ID" value="NZ_BAAAZH010000024.1"/>
</dbReference>
<dbReference type="Proteomes" id="UP001501495">
    <property type="component" value="Unassembled WGS sequence"/>
</dbReference>
<dbReference type="Gene3D" id="1.10.10.10">
    <property type="entry name" value="Winged helix-like DNA-binding domain superfamily/Winged helix DNA-binding domain"/>
    <property type="match status" value="1"/>
</dbReference>
<dbReference type="InterPro" id="IPR043129">
    <property type="entry name" value="ATPase_NBD"/>
</dbReference>
<comment type="similarity">
    <text evidence="1">Belongs to the ROK (NagC/XylR) family.</text>
</comment>
<evidence type="ECO:0000313" key="2">
    <source>
        <dbReference type="EMBL" id="GAA4124081.1"/>
    </source>
</evidence>
<dbReference type="Gene3D" id="3.30.420.40">
    <property type="match status" value="2"/>
</dbReference>
<dbReference type="InterPro" id="IPR036388">
    <property type="entry name" value="WH-like_DNA-bd_sf"/>
</dbReference>
<protein>
    <submittedName>
        <fullName evidence="2">ROK family transcriptional regulator</fullName>
    </submittedName>
</protein>
<dbReference type="EMBL" id="BAAAZH010000024">
    <property type="protein sequence ID" value="GAA4124081.1"/>
    <property type="molecule type" value="Genomic_DNA"/>
</dbReference>
<name>A0ABP7XQT7_9ACTN</name>
<sequence>MTGRRPGQGTNQEAVRRHNLGTLLRHVHGAGSISRSELTTAMGLNRSTIADLVGQLEALGVTEQGRPVGGARPKAGRPSPSVAVAADGPYVVAVDLGVDRAVVARVGLGGRLHERAEAPIPLEEAEAWQVGGIVAGLVRQVVAAAPDTAPLVGLGISVPGLVRRTDGLVRLAPNLDWHDVSFAGIVLAALGLEVPVRLGNDADLGALAEHRRGAGMGIDDLIFLSGNCGVGAGVIAHGHRLEGAGGYAGEVGHISFDPRGLDCHCGSKGCWETEVGGYAIARAIGLPQREVPQLATALAQWEERTPELSAIARSLGLGLSTIVNIFNPELIVLGGYFSALYSLCADDVHAGLGERSLTASFDAVTLSVPGLGQDSVLLGAAEIAFEALFADPEAALGAAVVDAHGQLAV</sequence>
<evidence type="ECO:0000313" key="3">
    <source>
        <dbReference type="Proteomes" id="UP001501495"/>
    </source>
</evidence>
<dbReference type="PANTHER" id="PTHR18964">
    <property type="entry name" value="ROK (REPRESSOR, ORF, KINASE) FAMILY"/>
    <property type="match status" value="1"/>
</dbReference>
<dbReference type="SUPFAM" id="SSF46785">
    <property type="entry name" value="Winged helix' DNA-binding domain"/>
    <property type="match status" value="1"/>
</dbReference>
<proteinExistence type="inferred from homology"/>